<keyword evidence="2" id="KW-1133">Transmembrane helix</keyword>
<evidence type="ECO:0000313" key="4">
    <source>
        <dbReference type="EMBL" id="MEX0426501.1"/>
    </source>
</evidence>
<dbReference type="RefSeq" id="WP_367991223.1">
    <property type="nucleotide sequence ID" value="NZ_JBFPJR010000003.1"/>
</dbReference>
<dbReference type="PANTHER" id="PTHR33392:SF6">
    <property type="entry name" value="POLYISOPRENYL-TEICHOIC ACID--PEPTIDOGLYCAN TEICHOIC ACID TRANSFERASE TAGU"/>
    <property type="match status" value="1"/>
</dbReference>
<dbReference type="Proteomes" id="UP001556631">
    <property type="component" value="Unassembled WGS sequence"/>
</dbReference>
<dbReference type="InterPro" id="IPR004474">
    <property type="entry name" value="LytR_CpsA_psr"/>
</dbReference>
<dbReference type="InterPro" id="IPR050922">
    <property type="entry name" value="LytR/CpsA/Psr_CW_biosynth"/>
</dbReference>
<comment type="caution">
    <text evidence="4">The sequence shown here is derived from an EMBL/GenBank/DDBJ whole genome shotgun (WGS) entry which is preliminary data.</text>
</comment>
<feature type="transmembrane region" description="Helical" evidence="2">
    <location>
        <begin position="20"/>
        <end position="42"/>
    </location>
</feature>
<keyword evidence="2" id="KW-0812">Transmembrane</keyword>
<dbReference type="PANTHER" id="PTHR33392">
    <property type="entry name" value="POLYISOPRENYL-TEICHOIC ACID--PEPTIDOGLYCAN TEICHOIC ACID TRANSFERASE TAGU"/>
    <property type="match status" value="1"/>
</dbReference>
<dbReference type="EMBL" id="JBFPJR010000003">
    <property type="protein sequence ID" value="MEX0426501.1"/>
    <property type="molecule type" value="Genomic_DNA"/>
</dbReference>
<dbReference type="NCBIfam" id="TIGR00350">
    <property type="entry name" value="lytR_cpsA_psr"/>
    <property type="match status" value="1"/>
</dbReference>
<feature type="domain" description="Cell envelope-related transcriptional attenuator" evidence="3">
    <location>
        <begin position="97"/>
        <end position="252"/>
    </location>
</feature>
<accession>A0ABV3SU85</accession>
<evidence type="ECO:0000256" key="1">
    <source>
        <dbReference type="ARBA" id="ARBA00006068"/>
    </source>
</evidence>
<gene>
    <name evidence="4" type="ORF">AB3X52_02630</name>
</gene>
<name>A0ABV3SU85_9ACTN</name>
<evidence type="ECO:0000259" key="3">
    <source>
        <dbReference type="Pfam" id="PF03816"/>
    </source>
</evidence>
<keyword evidence="5" id="KW-1185">Reference proteome</keyword>
<dbReference type="Gene3D" id="3.40.630.190">
    <property type="entry name" value="LCP protein"/>
    <property type="match status" value="1"/>
</dbReference>
<sequence>MPPASDTPGQLAPRHKRTVLATITATLVVLALVTGLSVFFLYRHLDGNIRTGAEIDHQVSKKKVDAPKQPLNLLLLGTDTRDCTGCGVDQEAGGGLSDTTIILHVSADRQSAVGISIPRDTLVDPVACTRNAPRAAGTEQLQWNEAYKAGGADCTAAQVEHTFGVYIDGYLAINFGGFKDMVNAIGGVDVCIPKPLDDPKYLHVHFDAGSSVHLNGAQALSYVRLRHVGSGTDVDRTKRQQTFIAAMVKKVVSAGTLARPDRLYRFANALTKSIETNPELAKASDLVDLAEELKGTDLGHIRFITVPNHLFSPGEAGYPYVGLSPSYKGLMTRIREDRPLGPYAKGSLTAKGPKKHAGKAAKSQANAVGICA</sequence>
<reference evidence="4 5" key="1">
    <citation type="submission" date="2024-07" db="EMBL/GenBank/DDBJ databases">
        <authorList>
            <person name="Lee S."/>
            <person name="Kang M."/>
        </authorList>
    </citation>
    <scope>NUCLEOTIDE SEQUENCE [LARGE SCALE GENOMIC DNA]</scope>
    <source>
        <strain evidence="4 5">DS6</strain>
    </source>
</reference>
<proteinExistence type="inferred from homology"/>
<comment type="similarity">
    <text evidence="1">Belongs to the LytR/CpsA/Psr (LCP) family.</text>
</comment>
<organism evidence="4 5">
    <name type="scientific">Nocardioides eburneus</name>
    <dbReference type="NCBI Taxonomy" id="3231482"/>
    <lineage>
        <taxon>Bacteria</taxon>
        <taxon>Bacillati</taxon>
        <taxon>Actinomycetota</taxon>
        <taxon>Actinomycetes</taxon>
        <taxon>Propionibacteriales</taxon>
        <taxon>Nocardioidaceae</taxon>
        <taxon>Nocardioides</taxon>
    </lineage>
</organism>
<evidence type="ECO:0000256" key="2">
    <source>
        <dbReference type="SAM" id="Phobius"/>
    </source>
</evidence>
<keyword evidence="2" id="KW-0472">Membrane</keyword>
<evidence type="ECO:0000313" key="5">
    <source>
        <dbReference type="Proteomes" id="UP001556631"/>
    </source>
</evidence>
<dbReference type="Pfam" id="PF03816">
    <property type="entry name" value="LytR_cpsA_psr"/>
    <property type="match status" value="1"/>
</dbReference>
<protein>
    <submittedName>
        <fullName evidence="4">LCP family protein</fullName>
    </submittedName>
</protein>